<accession>A0A1W0WZL7</accession>
<evidence type="ECO:0000256" key="1">
    <source>
        <dbReference type="SAM" id="SignalP"/>
    </source>
</evidence>
<evidence type="ECO:0000313" key="2">
    <source>
        <dbReference type="EMBL" id="OQV20666.1"/>
    </source>
</evidence>
<comment type="caution">
    <text evidence="2">The sequence shown here is derived from an EMBL/GenBank/DDBJ whole genome shotgun (WGS) entry which is preliminary data.</text>
</comment>
<proteinExistence type="predicted"/>
<protein>
    <submittedName>
        <fullName evidence="2">Uncharacterized protein</fullName>
    </submittedName>
</protein>
<evidence type="ECO:0000313" key="3">
    <source>
        <dbReference type="Proteomes" id="UP000192578"/>
    </source>
</evidence>
<gene>
    <name evidence="2" type="ORF">BV898_05250</name>
</gene>
<dbReference type="Proteomes" id="UP000192578">
    <property type="component" value="Unassembled WGS sequence"/>
</dbReference>
<dbReference type="AlphaFoldDB" id="A0A1W0WZL7"/>
<keyword evidence="3" id="KW-1185">Reference proteome</keyword>
<feature type="chain" id="PRO_5010723455" evidence="1">
    <location>
        <begin position="28"/>
        <end position="175"/>
    </location>
</feature>
<sequence>MEEMIVKLALLLHVLVHSLMSYKSTGSIDIPLEVSHDILKYVIYYDTTSHETFKIFLGANILETSHTNFIMFDGQYVFPCLVYEACNGRKLPKFGEASELKKTAMLMEAADYGRTGTVKMELVNGVRFDMDPGPGKWSRVVIDCFRRIKFNEEIWPRLEGLKPDEPDMFLGTELR</sequence>
<feature type="signal peptide" evidence="1">
    <location>
        <begin position="1"/>
        <end position="27"/>
    </location>
</feature>
<name>A0A1W0WZL7_HYPEX</name>
<keyword evidence="1" id="KW-0732">Signal</keyword>
<organism evidence="2 3">
    <name type="scientific">Hypsibius exemplaris</name>
    <name type="common">Freshwater tardigrade</name>
    <dbReference type="NCBI Taxonomy" id="2072580"/>
    <lineage>
        <taxon>Eukaryota</taxon>
        <taxon>Metazoa</taxon>
        <taxon>Ecdysozoa</taxon>
        <taxon>Tardigrada</taxon>
        <taxon>Eutardigrada</taxon>
        <taxon>Parachela</taxon>
        <taxon>Hypsibioidea</taxon>
        <taxon>Hypsibiidae</taxon>
        <taxon>Hypsibius</taxon>
    </lineage>
</organism>
<dbReference type="EMBL" id="MTYJ01000028">
    <property type="protein sequence ID" value="OQV20666.1"/>
    <property type="molecule type" value="Genomic_DNA"/>
</dbReference>
<reference evidence="3" key="1">
    <citation type="submission" date="2017-01" db="EMBL/GenBank/DDBJ databases">
        <title>Comparative genomics of anhydrobiosis in the tardigrade Hypsibius dujardini.</title>
        <authorList>
            <person name="Yoshida Y."/>
            <person name="Koutsovoulos G."/>
            <person name="Laetsch D."/>
            <person name="Stevens L."/>
            <person name="Kumar S."/>
            <person name="Horikawa D."/>
            <person name="Ishino K."/>
            <person name="Komine S."/>
            <person name="Tomita M."/>
            <person name="Blaxter M."/>
            <person name="Arakawa K."/>
        </authorList>
    </citation>
    <scope>NUCLEOTIDE SEQUENCE [LARGE SCALE GENOMIC DNA]</scope>
    <source>
        <strain evidence="3">Z151</strain>
    </source>
</reference>